<proteinExistence type="predicted"/>
<sequence>MSRNRIIRTVMDNGLSLKLGKQRSLLAIGTLMVLSLNPAGQLASEEAYAIPEGLTPVSTWKSGFTAQDAERFRTGYRAIDFWSGTDSTVFTYLNLSEVLNTMHVARSGDVVGLENAPLPTVANTVATTQLGSMPLWEAISDPRSRVQAMVVVHKGRIVFEDYPGMQPFHRHSWNSASKPITGLLINQLVYEGVVDLSEPVSRYLPFTSGIPLGAISVADVLHQRTGLDYEETNTSISDPNHAIGFGFSRALAGRNEPVQVSIRDALSKVGQVRAPGTAFQYSSYNTQILGLIVEAVTQRPLNEVISARIWRAAGMEGDALLGLSSAGEALAAGAFSSRLRDFARFGMLFTPSGRKASGAPVVPESYLADVYAAADPDIYLEGVQGNRMVAGFGREGAPSGAAYQWDAVFEDGDLFKAGINGQGLYVSPGTDTVIAYFSTTFANSLYLIAYPRAIVNDLFR</sequence>
<dbReference type="EMBL" id="JAAGOX010000033">
    <property type="protein sequence ID" value="NDW46687.1"/>
    <property type="molecule type" value="Genomic_DNA"/>
</dbReference>
<dbReference type="Gene3D" id="3.40.710.10">
    <property type="entry name" value="DD-peptidase/beta-lactamase superfamily"/>
    <property type="match status" value="1"/>
</dbReference>
<comment type="caution">
    <text evidence="2">The sequence shown here is derived from an EMBL/GenBank/DDBJ whole genome shotgun (WGS) entry which is preliminary data.</text>
</comment>
<dbReference type="InterPro" id="IPR001466">
    <property type="entry name" value="Beta-lactam-related"/>
</dbReference>
<dbReference type="RefSeq" id="WP_164131715.1">
    <property type="nucleotide sequence ID" value="NZ_JAAGOX010000033.1"/>
</dbReference>
<dbReference type="InterPro" id="IPR012338">
    <property type="entry name" value="Beta-lactam/transpept-like"/>
</dbReference>
<evidence type="ECO:0000259" key="1">
    <source>
        <dbReference type="Pfam" id="PF00144"/>
    </source>
</evidence>
<dbReference type="InterPro" id="IPR050789">
    <property type="entry name" value="Diverse_Enzym_Activities"/>
</dbReference>
<dbReference type="SUPFAM" id="SSF56601">
    <property type="entry name" value="beta-lactamase/transpeptidase-like"/>
    <property type="match status" value="1"/>
</dbReference>
<protein>
    <submittedName>
        <fullName evidence="2">Beta-lactamase family protein</fullName>
    </submittedName>
</protein>
<dbReference type="PANTHER" id="PTHR43283:SF7">
    <property type="entry name" value="BETA-LACTAMASE-RELATED DOMAIN-CONTAINING PROTEIN"/>
    <property type="match status" value="1"/>
</dbReference>
<gene>
    <name evidence="2" type="ORF">G0P99_17175</name>
</gene>
<organism evidence="2">
    <name type="scientific">Ruegeria sp. PrR005</name>
    <dbReference type="NCBI Taxonomy" id="2706882"/>
    <lineage>
        <taxon>Bacteria</taxon>
        <taxon>Pseudomonadati</taxon>
        <taxon>Pseudomonadota</taxon>
        <taxon>Alphaproteobacteria</taxon>
        <taxon>Rhodobacterales</taxon>
        <taxon>Roseobacteraceae</taxon>
        <taxon>Ruegeria</taxon>
    </lineage>
</organism>
<evidence type="ECO:0000313" key="2">
    <source>
        <dbReference type="EMBL" id="NDW46687.1"/>
    </source>
</evidence>
<reference evidence="2" key="1">
    <citation type="submission" date="2020-02" db="EMBL/GenBank/DDBJ databases">
        <title>Delineation of the pyrene-degrading pathway in Roseobacter clade bacteria by genomic analysis.</title>
        <authorList>
            <person name="Zhou H."/>
            <person name="Wang H."/>
        </authorList>
    </citation>
    <scope>NUCLEOTIDE SEQUENCE</scope>
    <source>
        <strain evidence="2">PrR005</strain>
    </source>
</reference>
<dbReference type="Pfam" id="PF00144">
    <property type="entry name" value="Beta-lactamase"/>
    <property type="match status" value="1"/>
</dbReference>
<dbReference type="PANTHER" id="PTHR43283">
    <property type="entry name" value="BETA-LACTAMASE-RELATED"/>
    <property type="match status" value="1"/>
</dbReference>
<accession>A0A6B2NVL9</accession>
<dbReference type="AlphaFoldDB" id="A0A6B2NVL9"/>
<feature type="domain" description="Beta-lactamase-related" evidence="1">
    <location>
        <begin position="148"/>
        <end position="443"/>
    </location>
</feature>
<name>A0A6B2NVL9_9RHOB</name>